<dbReference type="AlphaFoldDB" id="A0A9D1TI50"/>
<dbReference type="InterPro" id="IPR016032">
    <property type="entry name" value="Sig_transdc_resp-reg_C-effctor"/>
</dbReference>
<dbReference type="SMART" id="SM00448">
    <property type="entry name" value="REC"/>
    <property type="match status" value="1"/>
</dbReference>
<keyword evidence="4" id="KW-0805">Transcription regulation</keyword>
<evidence type="ECO:0000256" key="4">
    <source>
        <dbReference type="ARBA" id="ARBA00023015"/>
    </source>
</evidence>
<feature type="domain" description="OmpR/PhoB-type" evidence="11">
    <location>
        <begin position="126"/>
        <end position="222"/>
    </location>
</feature>
<dbReference type="PROSITE" id="PS50110">
    <property type="entry name" value="RESPONSE_REGULATORY"/>
    <property type="match status" value="1"/>
</dbReference>
<dbReference type="Gene3D" id="6.10.250.690">
    <property type="match status" value="1"/>
</dbReference>
<feature type="DNA-binding region" description="OmpR/PhoB-type" evidence="9">
    <location>
        <begin position="126"/>
        <end position="222"/>
    </location>
</feature>
<reference evidence="12" key="1">
    <citation type="journal article" date="2021" name="PeerJ">
        <title>Extensive microbial diversity within the chicken gut microbiome revealed by metagenomics and culture.</title>
        <authorList>
            <person name="Gilroy R."/>
            <person name="Ravi A."/>
            <person name="Getino M."/>
            <person name="Pursley I."/>
            <person name="Horton D.L."/>
            <person name="Alikhan N.F."/>
            <person name="Baker D."/>
            <person name="Gharbi K."/>
            <person name="Hall N."/>
            <person name="Watson M."/>
            <person name="Adriaenssens E.M."/>
            <person name="Foster-Nyarko E."/>
            <person name="Jarju S."/>
            <person name="Secka A."/>
            <person name="Antonio M."/>
            <person name="Oren A."/>
            <person name="Chaudhuri R.R."/>
            <person name="La Ragione R."/>
            <person name="Hildebrand F."/>
            <person name="Pallen M.J."/>
        </authorList>
    </citation>
    <scope>NUCLEOTIDE SEQUENCE</scope>
    <source>
        <strain evidence="12">CHK193-4272</strain>
    </source>
</reference>
<dbReference type="InterPro" id="IPR011006">
    <property type="entry name" value="CheY-like_superfamily"/>
</dbReference>
<dbReference type="Pfam" id="PF00486">
    <property type="entry name" value="Trans_reg_C"/>
    <property type="match status" value="1"/>
</dbReference>
<feature type="domain" description="Response regulatory" evidence="10">
    <location>
        <begin position="1"/>
        <end position="117"/>
    </location>
</feature>
<evidence type="ECO:0000256" key="8">
    <source>
        <dbReference type="PROSITE-ProRule" id="PRU00169"/>
    </source>
</evidence>
<dbReference type="FunFam" id="1.10.10.10:FF:000018">
    <property type="entry name" value="DNA-binding response regulator ResD"/>
    <property type="match status" value="1"/>
</dbReference>
<organism evidence="12 13">
    <name type="scientific">Candidatus Butyricicoccus avistercoris</name>
    <dbReference type="NCBI Taxonomy" id="2838518"/>
    <lineage>
        <taxon>Bacteria</taxon>
        <taxon>Bacillati</taxon>
        <taxon>Bacillota</taxon>
        <taxon>Clostridia</taxon>
        <taxon>Eubacteriales</taxon>
        <taxon>Butyricicoccaceae</taxon>
        <taxon>Butyricicoccus</taxon>
    </lineage>
</organism>
<evidence type="ECO:0000256" key="9">
    <source>
        <dbReference type="PROSITE-ProRule" id="PRU01091"/>
    </source>
</evidence>
<dbReference type="PROSITE" id="PS51755">
    <property type="entry name" value="OMPR_PHOB"/>
    <property type="match status" value="1"/>
</dbReference>
<evidence type="ECO:0000259" key="11">
    <source>
        <dbReference type="PROSITE" id="PS51755"/>
    </source>
</evidence>
<reference evidence="12" key="2">
    <citation type="submission" date="2021-04" db="EMBL/GenBank/DDBJ databases">
        <authorList>
            <person name="Gilroy R."/>
        </authorList>
    </citation>
    <scope>NUCLEOTIDE SEQUENCE</scope>
    <source>
        <strain evidence="12">CHK193-4272</strain>
    </source>
</reference>
<evidence type="ECO:0000256" key="7">
    <source>
        <dbReference type="ARBA" id="ARBA00024867"/>
    </source>
</evidence>
<evidence type="ECO:0000256" key="6">
    <source>
        <dbReference type="ARBA" id="ARBA00023163"/>
    </source>
</evidence>
<protein>
    <recommendedName>
        <fullName evidence="1">Stage 0 sporulation protein A homolog</fullName>
    </recommendedName>
</protein>
<dbReference type="PANTHER" id="PTHR48111">
    <property type="entry name" value="REGULATOR OF RPOS"/>
    <property type="match status" value="1"/>
</dbReference>
<dbReference type="InterPro" id="IPR039420">
    <property type="entry name" value="WalR-like"/>
</dbReference>
<comment type="caution">
    <text evidence="12">The sequence shown here is derived from an EMBL/GenBank/DDBJ whole genome shotgun (WGS) entry which is preliminary data.</text>
</comment>
<dbReference type="GO" id="GO:0000976">
    <property type="term" value="F:transcription cis-regulatory region binding"/>
    <property type="evidence" value="ECO:0007669"/>
    <property type="project" value="TreeGrafter"/>
</dbReference>
<keyword evidence="6" id="KW-0804">Transcription</keyword>
<gene>
    <name evidence="12" type="ORF">H9746_07895</name>
</gene>
<sequence length="224" mass="24900">MIFCVEDDENIRELVVYALKASGFAAEGFRDANSFYARIEQQVPSLVLLDVMLPGEDGMTVLGKIRKNARFASLPVIMLTAKNTEYDKVCGLDHGADDYVTKPFGVMELMARIKAVLRRTEQTKSPEILTLGKISLDAGRRNVSVDGEEVILTFKEFELLQYFMQNAGLVLSREKIMAAVWGFDFEGESRTVDMHVKTLRKKLGDAGSMIGTVRGVGYKISGDD</sequence>
<evidence type="ECO:0000256" key="3">
    <source>
        <dbReference type="ARBA" id="ARBA00023012"/>
    </source>
</evidence>
<dbReference type="Gene3D" id="3.40.50.2300">
    <property type="match status" value="1"/>
</dbReference>
<proteinExistence type="predicted"/>
<dbReference type="SMART" id="SM00862">
    <property type="entry name" value="Trans_reg_C"/>
    <property type="match status" value="1"/>
</dbReference>
<evidence type="ECO:0000256" key="5">
    <source>
        <dbReference type="ARBA" id="ARBA00023125"/>
    </source>
</evidence>
<dbReference type="CDD" id="cd00383">
    <property type="entry name" value="trans_reg_C"/>
    <property type="match status" value="1"/>
</dbReference>
<evidence type="ECO:0000259" key="10">
    <source>
        <dbReference type="PROSITE" id="PS50110"/>
    </source>
</evidence>
<evidence type="ECO:0000313" key="12">
    <source>
        <dbReference type="EMBL" id="HIV62742.1"/>
    </source>
</evidence>
<dbReference type="InterPro" id="IPR001867">
    <property type="entry name" value="OmpR/PhoB-type_DNA-bd"/>
</dbReference>
<dbReference type="SUPFAM" id="SSF52172">
    <property type="entry name" value="CheY-like"/>
    <property type="match status" value="1"/>
</dbReference>
<dbReference type="SUPFAM" id="SSF46894">
    <property type="entry name" value="C-terminal effector domain of the bipartite response regulators"/>
    <property type="match status" value="1"/>
</dbReference>
<name>A0A9D1TI50_9FIRM</name>
<dbReference type="Proteomes" id="UP000886808">
    <property type="component" value="Unassembled WGS sequence"/>
</dbReference>
<keyword evidence="3" id="KW-0902">Two-component regulatory system</keyword>
<dbReference type="InterPro" id="IPR001789">
    <property type="entry name" value="Sig_transdc_resp-reg_receiver"/>
</dbReference>
<dbReference type="GO" id="GO:0032993">
    <property type="term" value="C:protein-DNA complex"/>
    <property type="evidence" value="ECO:0007669"/>
    <property type="project" value="TreeGrafter"/>
</dbReference>
<dbReference type="Pfam" id="PF00072">
    <property type="entry name" value="Response_reg"/>
    <property type="match status" value="1"/>
</dbReference>
<dbReference type="GO" id="GO:0006355">
    <property type="term" value="P:regulation of DNA-templated transcription"/>
    <property type="evidence" value="ECO:0007669"/>
    <property type="project" value="InterPro"/>
</dbReference>
<dbReference type="EMBL" id="DXIE01000046">
    <property type="protein sequence ID" value="HIV62742.1"/>
    <property type="molecule type" value="Genomic_DNA"/>
</dbReference>
<comment type="function">
    <text evidence="7">May play the central regulatory role in sporulation. It may be an element of the effector pathway responsible for the activation of sporulation genes in response to nutritional stress. Spo0A may act in concert with spo0H (a sigma factor) to control the expression of some genes that are critical to the sporulation process.</text>
</comment>
<dbReference type="PANTHER" id="PTHR48111:SF1">
    <property type="entry name" value="TWO-COMPONENT RESPONSE REGULATOR ORR33"/>
    <property type="match status" value="1"/>
</dbReference>
<dbReference type="GO" id="GO:0005829">
    <property type="term" value="C:cytosol"/>
    <property type="evidence" value="ECO:0007669"/>
    <property type="project" value="TreeGrafter"/>
</dbReference>
<keyword evidence="2 8" id="KW-0597">Phosphoprotein</keyword>
<feature type="modified residue" description="4-aspartylphosphate" evidence="8">
    <location>
        <position position="50"/>
    </location>
</feature>
<dbReference type="GO" id="GO:0000156">
    <property type="term" value="F:phosphorelay response regulator activity"/>
    <property type="evidence" value="ECO:0007669"/>
    <property type="project" value="TreeGrafter"/>
</dbReference>
<dbReference type="Gene3D" id="1.10.10.10">
    <property type="entry name" value="Winged helix-like DNA-binding domain superfamily/Winged helix DNA-binding domain"/>
    <property type="match status" value="1"/>
</dbReference>
<evidence type="ECO:0000313" key="13">
    <source>
        <dbReference type="Proteomes" id="UP000886808"/>
    </source>
</evidence>
<dbReference type="InterPro" id="IPR036388">
    <property type="entry name" value="WH-like_DNA-bd_sf"/>
</dbReference>
<accession>A0A9D1TI50</accession>
<keyword evidence="5 9" id="KW-0238">DNA-binding</keyword>
<evidence type="ECO:0000256" key="2">
    <source>
        <dbReference type="ARBA" id="ARBA00022553"/>
    </source>
</evidence>
<evidence type="ECO:0000256" key="1">
    <source>
        <dbReference type="ARBA" id="ARBA00018672"/>
    </source>
</evidence>